<accession>A0A835XY24</accession>
<feature type="compositionally biased region" description="Pro residues" evidence="1">
    <location>
        <begin position="300"/>
        <end position="310"/>
    </location>
</feature>
<feature type="compositionally biased region" description="Gly residues" evidence="1">
    <location>
        <begin position="438"/>
        <end position="472"/>
    </location>
</feature>
<gene>
    <name evidence="2" type="ORF">HYH03_013619</name>
</gene>
<feature type="compositionally biased region" description="Basic and acidic residues" evidence="1">
    <location>
        <begin position="41"/>
        <end position="50"/>
    </location>
</feature>
<name>A0A835XY24_9CHLO</name>
<dbReference type="AlphaFoldDB" id="A0A835XY24"/>
<evidence type="ECO:0000256" key="1">
    <source>
        <dbReference type="SAM" id="MobiDB-lite"/>
    </source>
</evidence>
<evidence type="ECO:0000313" key="2">
    <source>
        <dbReference type="EMBL" id="KAG2487774.1"/>
    </source>
</evidence>
<feature type="region of interest" description="Disordered" evidence="1">
    <location>
        <begin position="92"/>
        <end position="234"/>
    </location>
</feature>
<feature type="region of interest" description="Disordered" evidence="1">
    <location>
        <begin position="432"/>
        <end position="472"/>
    </location>
</feature>
<organism evidence="2 3">
    <name type="scientific">Edaphochlamys debaryana</name>
    <dbReference type="NCBI Taxonomy" id="47281"/>
    <lineage>
        <taxon>Eukaryota</taxon>
        <taxon>Viridiplantae</taxon>
        <taxon>Chlorophyta</taxon>
        <taxon>core chlorophytes</taxon>
        <taxon>Chlorophyceae</taxon>
        <taxon>CS clade</taxon>
        <taxon>Chlamydomonadales</taxon>
        <taxon>Chlamydomonadales incertae sedis</taxon>
        <taxon>Edaphochlamys</taxon>
    </lineage>
</organism>
<sequence length="527" mass="52632">MDAASRLPSLDLATQLAALGAFAVEELLAGPLGSSDLDFLEEGRPWHLEEASEDSENESDDSSMIADEFEQALDSMMAKLSAMDCVLRDTPASPSPLLGPRLETPIAHRPPPASVAVDRVSSAAVPSPAAVTPGGERRSEGAARPPALVSPLPPTHFSRRYAALGTDSRRSSLDSPSAGSVLQPPTPSAAPTLGATRRRIGGGGLGSFRSSLAAAQDPPRAPQPRGIPTAPGAVSCGLPPISKVAAAGASSHAAASMRSLPPPPACPTLALRCLSATATRASPASPASPGTCPSPLGPSRAPPTPTPAPVTPGSRGVGPCGLESRDSDEGWILAVPLDEMPGEMLMEADVDELLDELDDSRDLIKMLGPQTPGMESAACCGVSPHSPPGYQAPPTPPPQALPRRTRSQVLDFGLEEVGAVWDLPSLSASPESPVLLGGASGGSGRSSGGGSGGGSGGDSSGGAMTVGGSGSGGGAAPAAGLPYFTEACAAAGGLCRNGEVAVAVRVGLGASKTAAESAALEWWEVEV</sequence>
<protein>
    <submittedName>
        <fullName evidence="2">Uncharacterized protein</fullName>
    </submittedName>
</protein>
<feature type="compositionally biased region" description="Low complexity" evidence="1">
    <location>
        <begin position="207"/>
        <end position="218"/>
    </location>
</feature>
<reference evidence="2" key="1">
    <citation type="journal article" date="2020" name="bioRxiv">
        <title>Comparative genomics of Chlamydomonas.</title>
        <authorList>
            <person name="Craig R.J."/>
            <person name="Hasan A.R."/>
            <person name="Ness R.W."/>
            <person name="Keightley P.D."/>
        </authorList>
    </citation>
    <scope>NUCLEOTIDE SEQUENCE</scope>
    <source>
        <strain evidence="2">CCAP 11/70</strain>
    </source>
</reference>
<dbReference type="Proteomes" id="UP000612055">
    <property type="component" value="Unassembled WGS sequence"/>
</dbReference>
<feature type="region of interest" description="Disordered" evidence="1">
    <location>
        <begin position="280"/>
        <end position="325"/>
    </location>
</feature>
<feature type="compositionally biased region" description="Acidic residues" evidence="1">
    <location>
        <begin position="51"/>
        <end position="63"/>
    </location>
</feature>
<keyword evidence="3" id="KW-1185">Reference proteome</keyword>
<feature type="compositionally biased region" description="Low complexity" evidence="1">
    <location>
        <begin position="114"/>
        <end position="131"/>
    </location>
</feature>
<dbReference type="EMBL" id="JAEHOE010000092">
    <property type="protein sequence ID" value="KAG2487774.1"/>
    <property type="molecule type" value="Genomic_DNA"/>
</dbReference>
<feature type="compositionally biased region" description="Low complexity" evidence="1">
    <location>
        <begin position="280"/>
        <end position="299"/>
    </location>
</feature>
<evidence type="ECO:0000313" key="3">
    <source>
        <dbReference type="Proteomes" id="UP000612055"/>
    </source>
</evidence>
<proteinExistence type="predicted"/>
<feature type="region of interest" description="Disordered" evidence="1">
    <location>
        <begin position="41"/>
        <end position="63"/>
    </location>
</feature>
<comment type="caution">
    <text evidence="2">The sequence shown here is derived from an EMBL/GenBank/DDBJ whole genome shotgun (WGS) entry which is preliminary data.</text>
</comment>